<dbReference type="Proteomes" id="UP000095059">
    <property type="component" value="Unassembled WGS sequence"/>
</dbReference>
<dbReference type="InterPro" id="IPR036105">
    <property type="entry name" value="DiNase_FeMo-co_biosyn_sf"/>
</dbReference>
<evidence type="ECO:0000313" key="3">
    <source>
        <dbReference type="EMBL" id="OEF09921.1"/>
    </source>
</evidence>
<sequence length="163" mass="18278">MLLNEVFMIYAIPSHRDKIAPHFSKAEQFLILDDRKGRSISIDNPAKEITGCKGKKALLDMLIMHGVEAVVVRNIGERLLTKLLSRNVDIYQATRMSQLSSIHPSRLEKIMDCSAAKQSINHLNKVGCSEGRKTERIQAKILAPRLIGVVAKMLNFRKGEEGL</sequence>
<evidence type="ECO:0000256" key="1">
    <source>
        <dbReference type="ARBA" id="ARBA00023231"/>
    </source>
</evidence>
<dbReference type="SUPFAM" id="SSF53146">
    <property type="entry name" value="Nitrogenase accessory factor-like"/>
    <property type="match status" value="1"/>
</dbReference>
<protein>
    <recommendedName>
        <fullName evidence="2">Dinitrogenase iron-molybdenum cofactor biosynthesis domain-containing protein</fullName>
    </recommendedName>
</protein>
<dbReference type="Pfam" id="PF02579">
    <property type="entry name" value="Nitro_FeMo-Co"/>
    <property type="match status" value="1"/>
</dbReference>
<accession>A0ABX3ASJ3</accession>
<name>A0ABX3ASJ3_ALILO</name>
<evidence type="ECO:0000259" key="2">
    <source>
        <dbReference type="Pfam" id="PF02579"/>
    </source>
</evidence>
<gene>
    <name evidence="3" type="ORF">A1Q5_02020</name>
</gene>
<organism evidence="3 4">
    <name type="scientific">Aliivibrio logei 5S-186</name>
    <dbReference type="NCBI Taxonomy" id="626086"/>
    <lineage>
        <taxon>Bacteria</taxon>
        <taxon>Pseudomonadati</taxon>
        <taxon>Pseudomonadota</taxon>
        <taxon>Gammaproteobacteria</taxon>
        <taxon>Vibrionales</taxon>
        <taxon>Vibrionaceae</taxon>
        <taxon>Aliivibrio</taxon>
    </lineage>
</organism>
<reference evidence="3 4" key="1">
    <citation type="journal article" date="2012" name="Science">
        <title>Ecological populations of bacteria act as socially cohesive units of antibiotic production and resistance.</title>
        <authorList>
            <person name="Cordero O.X."/>
            <person name="Wildschutte H."/>
            <person name="Kirkup B."/>
            <person name="Proehl S."/>
            <person name="Ngo L."/>
            <person name="Hussain F."/>
            <person name="Le Roux F."/>
            <person name="Mincer T."/>
            <person name="Polz M.F."/>
        </authorList>
    </citation>
    <scope>NUCLEOTIDE SEQUENCE [LARGE SCALE GENOMIC DNA]</scope>
    <source>
        <strain evidence="3 4">5S-186</strain>
    </source>
</reference>
<feature type="domain" description="Dinitrogenase iron-molybdenum cofactor biosynthesis" evidence="2">
    <location>
        <begin position="17"/>
        <end position="94"/>
    </location>
</feature>
<dbReference type="InterPro" id="IPR003731">
    <property type="entry name" value="Di-Nase_FeMo-co_biosynth"/>
</dbReference>
<keyword evidence="4" id="KW-1185">Reference proteome</keyword>
<dbReference type="EMBL" id="AJYJ02000136">
    <property type="protein sequence ID" value="OEF09921.1"/>
    <property type="molecule type" value="Genomic_DNA"/>
</dbReference>
<comment type="caution">
    <text evidence="3">The sequence shown here is derived from an EMBL/GenBank/DDBJ whole genome shotgun (WGS) entry which is preliminary data.</text>
</comment>
<keyword evidence="1" id="KW-0535">Nitrogen fixation</keyword>
<dbReference type="Gene3D" id="3.30.420.130">
    <property type="entry name" value="Dinitrogenase iron-molybdenum cofactor biosynthesis domain"/>
    <property type="match status" value="1"/>
</dbReference>
<evidence type="ECO:0000313" key="4">
    <source>
        <dbReference type="Proteomes" id="UP000095059"/>
    </source>
</evidence>
<proteinExistence type="predicted"/>